<gene>
    <name evidence="1" type="ORF">AVDCRST_MAG94-6243</name>
</gene>
<dbReference type="EMBL" id="CADCTY010002151">
    <property type="protein sequence ID" value="CAA9407418.1"/>
    <property type="molecule type" value="Genomic_DNA"/>
</dbReference>
<sequence length="50" mass="5713">MATEKAPDSLAMFRPQELLLSNFHSPLKTIYYFLPSKVRSQVTLLKVSSQ</sequence>
<accession>A0A6J4PAP3</accession>
<reference evidence="1" key="1">
    <citation type="submission" date="2020-02" db="EMBL/GenBank/DDBJ databases">
        <authorList>
            <person name="Meier V. D."/>
        </authorList>
    </citation>
    <scope>NUCLEOTIDE SEQUENCE</scope>
    <source>
        <strain evidence="1">AVDCRST_MAG94</strain>
    </source>
</reference>
<protein>
    <submittedName>
        <fullName evidence="1">Uncharacterized protein</fullName>
    </submittedName>
</protein>
<proteinExistence type="predicted"/>
<evidence type="ECO:0000313" key="1">
    <source>
        <dbReference type="EMBL" id="CAA9407418.1"/>
    </source>
</evidence>
<name>A0A6J4PAP3_9CYAN</name>
<dbReference type="AlphaFoldDB" id="A0A6J4PAP3"/>
<organism evidence="1">
    <name type="scientific">uncultured Leptolyngbya sp</name>
    <dbReference type="NCBI Taxonomy" id="332963"/>
    <lineage>
        <taxon>Bacteria</taxon>
        <taxon>Bacillati</taxon>
        <taxon>Cyanobacteriota</taxon>
        <taxon>Cyanophyceae</taxon>
        <taxon>Leptolyngbyales</taxon>
        <taxon>Leptolyngbyaceae</taxon>
        <taxon>Leptolyngbya group</taxon>
        <taxon>Leptolyngbya</taxon>
        <taxon>environmental samples</taxon>
    </lineage>
</organism>